<proteinExistence type="predicted"/>
<dbReference type="EMBL" id="JAPFFF010000004">
    <property type="protein sequence ID" value="KAK8890887.1"/>
    <property type="molecule type" value="Genomic_DNA"/>
</dbReference>
<dbReference type="Proteomes" id="UP001470230">
    <property type="component" value="Unassembled WGS sequence"/>
</dbReference>
<protein>
    <submittedName>
        <fullName evidence="1">Uncharacterized protein</fullName>
    </submittedName>
</protein>
<reference evidence="1 2" key="1">
    <citation type="submission" date="2024-04" db="EMBL/GenBank/DDBJ databases">
        <title>Tritrichomonas musculus Genome.</title>
        <authorList>
            <person name="Alves-Ferreira E."/>
            <person name="Grigg M."/>
            <person name="Lorenzi H."/>
            <person name="Galac M."/>
        </authorList>
    </citation>
    <scope>NUCLEOTIDE SEQUENCE [LARGE SCALE GENOMIC DNA]</scope>
    <source>
        <strain evidence="1 2">EAF2021</strain>
    </source>
</reference>
<sequence>MLLIPTNISEKPFPDKALTHQNGKVGKDILEIINEKIVQTFIDHPFVDLQYKAVDGDNGYNGEFEDEFEIIFRYFNDNGIEGLSEFIDQLKIDMLKQKKWLILTDMIHFLKNRRPQIIIGSLELNEMEVFVECLETVLFQNAAIMDTSSLSKLQDTFPVEIFNFQVFLGVLKCGNYDFAFYLIPIICLNEATNNSLAGKKLRLFLLECALYGFRKFYQIQLETKKKMEIMPQIAIKRAFSTIALIWKEFKDSNGIFKFAEFGTMLQEHYHGLLRGMTKGVDTLDNTINSFVRSNIVMDIQSKNGLNSSKKKTRFSVGGIHFDPQKHVLDIPFEYTPKDIIE</sequence>
<keyword evidence="2" id="KW-1185">Reference proteome</keyword>
<evidence type="ECO:0000313" key="1">
    <source>
        <dbReference type="EMBL" id="KAK8890887.1"/>
    </source>
</evidence>
<organism evidence="1 2">
    <name type="scientific">Tritrichomonas musculus</name>
    <dbReference type="NCBI Taxonomy" id="1915356"/>
    <lineage>
        <taxon>Eukaryota</taxon>
        <taxon>Metamonada</taxon>
        <taxon>Parabasalia</taxon>
        <taxon>Tritrichomonadida</taxon>
        <taxon>Tritrichomonadidae</taxon>
        <taxon>Tritrichomonas</taxon>
    </lineage>
</organism>
<accession>A0ABR2KIF1</accession>
<comment type="caution">
    <text evidence="1">The sequence shown here is derived from an EMBL/GenBank/DDBJ whole genome shotgun (WGS) entry which is preliminary data.</text>
</comment>
<evidence type="ECO:0000313" key="2">
    <source>
        <dbReference type="Proteomes" id="UP001470230"/>
    </source>
</evidence>
<gene>
    <name evidence="1" type="ORF">M9Y10_028086</name>
</gene>
<name>A0ABR2KIF1_9EUKA</name>